<dbReference type="InterPro" id="IPR045339">
    <property type="entry name" value="DUF6534"/>
</dbReference>
<feature type="transmembrane region" description="Helical" evidence="1">
    <location>
        <begin position="22"/>
        <end position="49"/>
    </location>
</feature>
<sequence>MSFPVPQLPPTIVAIINARIKVFYASCFVGFTVATTLFGISVLQCYFYFRNYPKDSFFLKLTVASLWLLDFISTMMSAQSLYTYYVLYFGGDIEDSRIPWSFGLENLLIVCITIIAQCFYAFQLWTVSRNKTLIGGIVFPISLLHLGVAPNISSKLFLAVSSFGIGIYITIHIFQYKSVSEISQFKTLVPNGFVQGLAAGCDILITLALVFYLRKEKQERSISSSERIINKLVLYIVCRGTLTA</sequence>
<dbReference type="AlphaFoldDB" id="A0A9P6CKX9"/>
<dbReference type="OrthoDB" id="3270417at2759"/>
<accession>A0A9P6CKX9</accession>
<evidence type="ECO:0000256" key="1">
    <source>
        <dbReference type="SAM" id="Phobius"/>
    </source>
</evidence>
<protein>
    <recommendedName>
        <fullName evidence="2">DUF6534 domain-containing protein</fullName>
    </recommendedName>
</protein>
<dbReference type="EMBL" id="MU150255">
    <property type="protein sequence ID" value="KAF9464319.1"/>
    <property type="molecule type" value="Genomic_DNA"/>
</dbReference>
<organism evidence="3 4">
    <name type="scientific">Collybia nuda</name>
    <dbReference type="NCBI Taxonomy" id="64659"/>
    <lineage>
        <taxon>Eukaryota</taxon>
        <taxon>Fungi</taxon>
        <taxon>Dikarya</taxon>
        <taxon>Basidiomycota</taxon>
        <taxon>Agaricomycotina</taxon>
        <taxon>Agaricomycetes</taxon>
        <taxon>Agaricomycetidae</taxon>
        <taxon>Agaricales</taxon>
        <taxon>Tricholomatineae</taxon>
        <taxon>Clitocybaceae</taxon>
        <taxon>Collybia</taxon>
    </lineage>
</organism>
<keyword evidence="1" id="KW-0812">Transmembrane</keyword>
<feature type="domain" description="DUF6534" evidence="2">
    <location>
        <begin position="198"/>
        <end position="244"/>
    </location>
</feature>
<keyword evidence="1" id="KW-0472">Membrane</keyword>
<dbReference type="PANTHER" id="PTHR40465:SF1">
    <property type="entry name" value="DUF6534 DOMAIN-CONTAINING PROTEIN"/>
    <property type="match status" value="1"/>
</dbReference>
<dbReference type="Proteomes" id="UP000807353">
    <property type="component" value="Unassembled WGS sequence"/>
</dbReference>
<proteinExistence type="predicted"/>
<reference evidence="3" key="1">
    <citation type="submission" date="2020-11" db="EMBL/GenBank/DDBJ databases">
        <authorList>
            <consortium name="DOE Joint Genome Institute"/>
            <person name="Ahrendt S."/>
            <person name="Riley R."/>
            <person name="Andreopoulos W."/>
            <person name="Labutti K."/>
            <person name="Pangilinan J."/>
            <person name="Ruiz-Duenas F.J."/>
            <person name="Barrasa J.M."/>
            <person name="Sanchez-Garcia M."/>
            <person name="Camarero S."/>
            <person name="Miyauchi S."/>
            <person name="Serrano A."/>
            <person name="Linde D."/>
            <person name="Babiker R."/>
            <person name="Drula E."/>
            <person name="Ayuso-Fernandez I."/>
            <person name="Pacheco R."/>
            <person name="Padilla G."/>
            <person name="Ferreira P."/>
            <person name="Barriuso J."/>
            <person name="Kellner H."/>
            <person name="Castanera R."/>
            <person name="Alfaro M."/>
            <person name="Ramirez L."/>
            <person name="Pisabarro A.G."/>
            <person name="Kuo A."/>
            <person name="Tritt A."/>
            <person name="Lipzen A."/>
            <person name="He G."/>
            <person name="Yan M."/>
            <person name="Ng V."/>
            <person name="Cullen D."/>
            <person name="Martin F."/>
            <person name="Rosso M.-N."/>
            <person name="Henrissat B."/>
            <person name="Hibbett D."/>
            <person name="Martinez A.T."/>
            <person name="Grigoriev I.V."/>
        </authorList>
    </citation>
    <scope>NUCLEOTIDE SEQUENCE</scope>
    <source>
        <strain evidence="3">CBS 247.69</strain>
    </source>
</reference>
<name>A0A9P6CKX9_9AGAR</name>
<evidence type="ECO:0000313" key="4">
    <source>
        <dbReference type="Proteomes" id="UP000807353"/>
    </source>
</evidence>
<dbReference type="Pfam" id="PF20152">
    <property type="entry name" value="DUF6534"/>
    <property type="match status" value="1"/>
</dbReference>
<feature type="transmembrane region" description="Helical" evidence="1">
    <location>
        <begin position="61"/>
        <end position="87"/>
    </location>
</feature>
<dbReference type="PANTHER" id="PTHR40465">
    <property type="entry name" value="CHROMOSOME 1, WHOLE GENOME SHOTGUN SEQUENCE"/>
    <property type="match status" value="1"/>
</dbReference>
<evidence type="ECO:0000313" key="3">
    <source>
        <dbReference type="EMBL" id="KAF9464319.1"/>
    </source>
</evidence>
<keyword evidence="1" id="KW-1133">Transmembrane helix</keyword>
<feature type="transmembrane region" description="Helical" evidence="1">
    <location>
        <begin position="156"/>
        <end position="174"/>
    </location>
</feature>
<feature type="transmembrane region" description="Helical" evidence="1">
    <location>
        <begin position="132"/>
        <end position="149"/>
    </location>
</feature>
<comment type="caution">
    <text evidence="3">The sequence shown here is derived from an EMBL/GenBank/DDBJ whole genome shotgun (WGS) entry which is preliminary data.</text>
</comment>
<feature type="transmembrane region" description="Helical" evidence="1">
    <location>
        <begin position="107"/>
        <end position="126"/>
    </location>
</feature>
<feature type="transmembrane region" description="Helical" evidence="1">
    <location>
        <begin position="194"/>
        <end position="213"/>
    </location>
</feature>
<evidence type="ECO:0000259" key="2">
    <source>
        <dbReference type="Pfam" id="PF20152"/>
    </source>
</evidence>
<keyword evidence="4" id="KW-1185">Reference proteome</keyword>
<gene>
    <name evidence="3" type="ORF">BDZ94DRAFT_1308100</name>
</gene>